<dbReference type="Gene3D" id="3.40.1580.10">
    <property type="entry name" value="SMI1/KNR4-like"/>
    <property type="match status" value="1"/>
</dbReference>
<dbReference type="RefSeq" id="WP_186707356.1">
    <property type="nucleotide sequence ID" value="NZ_JABWRB020000001.1"/>
</dbReference>
<comment type="caution">
    <text evidence="2">The sequence shown here is derived from an EMBL/GenBank/DDBJ whole genome shotgun (WGS) entry which is preliminary data.</text>
</comment>
<protein>
    <submittedName>
        <fullName evidence="2">SMI1/KNR4 family protein</fullName>
    </submittedName>
</protein>
<evidence type="ECO:0000313" key="4">
    <source>
        <dbReference type="Proteomes" id="UP000636518"/>
    </source>
</evidence>
<evidence type="ECO:0000259" key="1">
    <source>
        <dbReference type="SMART" id="SM00860"/>
    </source>
</evidence>
<sequence length="132" mass="14836">MKYHLTEGEFNDPAESEILNDLSTHSGMALPKSYIDFLKQHNGGEGFIGENYIVFWSAEELADFNREYEVEVYAPGIFLFASSGGGEGYGFDTDDAAMPIVRIPFIGMDRRYAETLAYDLPDLFARLANEDE</sequence>
<dbReference type="Pfam" id="PF09346">
    <property type="entry name" value="SMI1_KNR4"/>
    <property type="match status" value="1"/>
</dbReference>
<gene>
    <name evidence="3" type="ORF">HU715_006605</name>
    <name evidence="2" type="ORF">HU715_17360</name>
</gene>
<dbReference type="SUPFAM" id="SSF160631">
    <property type="entry name" value="SMI1/KNR4-like"/>
    <property type="match status" value="1"/>
</dbReference>
<reference evidence="2" key="2">
    <citation type="submission" date="2020-07" db="EMBL/GenBank/DDBJ databases">
        <authorList>
            <person name="Lood C."/>
            <person name="Girard L."/>
        </authorList>
    </citation>
    <scope>NUCLEOTIDE SEQUENCE</scope>
    <source>
        <strain evidence="2">SWRI12</strain>
    </source>
</reference>
<dbReference type="AlphaFoldDB" id="A0A923FGR1"/>
<proteinExistence type="predicted"/>
<keyword evidence="4" id="KW-1185">Reference proteome</keyword>
<reference evidence="2 4" key="1">
    <citation type="journal article" date="2020" name="Microorganisms">
        <title>Reliable Identification of Environmental Pseudomonas Isolates Using the rpoD Gene.</title>
        <authorList>
            <consortium name="The Broad Institute Genome Sequencing Platform"/>
            <person name="Girard L."/>
            <person name="Lood C."/>
            <person name="Rokni-Zadeh H."/>
            <person name="van Noort V."/>
            <person name="Lavigne R."/>
            <person name="De Mot R."/>
        </authorList>
    </citation>
    <scope>NUCLEOTIDE SEQUENCE</scope>
    <source>
        <strain evidence="2 4">SWRI12</strain>
    </source>
</reference>
<dbReference type="InterPro" id="IPR037883">
    <property type="entry name" value="Knr4/Smi1-like_sf"/>
</dbReference>
<dbReference type="EMBL" id="JABWRB020000001">
    <property type="protein sequence ID" value="MBV4495025.1"/>
    <property type="molecule type" value="Genomic_DNA"/>
</dbReference>
<evidence type="ECO:0000313" key="2">
    <source>
        <dbReference type="EMBL" id="MBC3391430.1"/>
    </source>
</evidence>
<accession>A0A923FGR1</accession>
<evidence type="ECO:0000313" key="3">
    <source>
        <dbReference type="EMBL" id="MBV4495025.1"/>
    </source>
</evidence>
<organism evidence="2">
    <name type="scientific">Pseudomonas zanjanensis</name>
    <dbReference type="NCBI Taxonomy" id="2745496"/>
    <lineage>
        <taxon>Bacteria</taxon>
        <taxon>Pseudomonadati</taxon>
        <taxon>Pseudomonadota</taxon>
        <taxon>Gammaproteobacteria</taxon>
        <taxon>Pseudomonadales</taxon>
        <taxon>Pseudomonadaceae</taxon>
        <taxon>Pseudomonas</taxon>
    </lineage>
</organism>
<feature type="domain" description="Knr4/Smi1-like" evidence="1">
    <location>
        <begin position="13"/>
        <end position="126"/>
    </location>
</feature>
<dbReference type="SMART" id="SM00860">
    <property type="entry name" value="SMI1_KNR4"/>
    <property type="match status" value="1"/>
</dbReference>
<name>A0A923FGR1_9PSED</name>
<dbReference type="Proteomes" id="UP000636518">
    <property type="component" value="Unassembled WGS sequence"/>
</dbReference>
<dbReference type="EMBL" id="JABWRB010000022">
    <property type="protein sequence ID" value="MBC3391430.1"/>
    <property type="molecule type" value="Genomic_DNA"/>
</dbReference>
<dbReference type="InterPro" id="IPR018958">
    <property type="entry name" value="Knr4/Smi1-like_dom"/>
</dbReference>
<reference evidence="3" key="3">
    <citation type="submission" date="2021-06" db="EMBL/GenBank/DDBJ databases">
        <title>Updating the genus Pseudomonas: Description of 43 new species and partition of the Pseudomonas putida group.</title>
        <authorList>
            <person name="Girard L."/>
            <person name="Lood C."/>
            <person name="Vandamme P."/>
            <person name="Rokni-Zadeh H."/>
            <person name="Van Noort V."/>
            <person name="Hofte M."/>
            <person name="Lavigne R."/>
            <person name="De Mot R."/>
        </authorList>
    </citation>
    <scope>NUCLEOTIDE SEQUENCE</scope>
    <source>
        <strain evidence="3">SWRI12</strain>
    </source>
</reference>